<dbReference type="GO" id="GO:0016758">
    <property type="term" value="F:hexosyltransferase activity"/>
    <property type="evidence" value="ECO:0007669"/>
    <property type="project" value="TreeGrafter"/>
</dbReference>
<evidence type="ECO:0000313" key="4">
    <source>
        <dbReference type="Proteomes" id="UP000028981"/>
    </source>
</evidence>
<dbReference type="InterPro" id="IPR028098">
    <property type="entry name" value="Glyco_trans_4-like_N"/>
</dbReference>
<dbReference type="InterPro" id="IPR001296">
    <property type="entry name" value="Glyco_trans_1"/>
</dbReference>
<dbReference type="Gene3D" id="3.40.50.2000">
    <property type="entry name" value="Glycogen Phosphorylase B"/>
    <property type="match status" value="2"/>
</dbReference>
<name>A0A087M7E8_9HYPH</name>
<feature type="domain" description="Glycosyl transferase family 1" evidence="1">
    <location>
        <begin position="217"/>
        <end position="382"/>
    </location>
</feature>
<keyword evidence="4" id="KW-1185">Reference proteome</keyword>
<protein>
    <recommendedName>
        <fullName evidence="5">Glycosyl transferase</fullName>
    </recommendedName>
</protein>
<dbReference type="EMBL" id="JQGC01000001">
    <property type="protein sequence ID" value="KFL32801.1"/>
    <property type="molecule type" value="Genomic_DNA"/>
</dbReference>
<dbReference type="Pfam" id="PF13579">
    <property type="entry name" value="Glyco_trans_4_4"/>
    <property type="match status" value="1"/>
</dbReference>
<comment type="caution">
    <text evidence="3">The sequence shown here is derived from an EMBL/GenBank/DDBJ whole genome shotgun (WGS) entry which is preliminary data.</text>
</comment>
<dbReference type="CDD" id="cd03794">
    <property type="entry name" value="GT4_WbuB-like"/>
    <property type="match status" value="1"/>
</dbReference>
<dbReference type="Proteomes" id="UP000028981">
    <property type="component" value="Unassembled WGS sequence"/>
</dbReference>
<dbReference type="NCBIfam" id="NF007640">
    <property type="entry name" value="PRK10307.1"/>
    <property type="match status" value="1"/>
</dbReference>
<evidence type="ECO:0000259" key="1">
    <source>
        <dbReference type="Pfam" id="PF00534"/>
    </source>
</evidence>
<dbReference type="OrthoDB" id="9787293at2"/>
<organism evidence="3 4">
    <name type="scientific">Devosia riboflavina</name>
    <dbReference type="NCBI Taxonomy" id="46914"/>
    <lineage>
        <taxon>Bacteria</taxon>
        <taxon>Pseudomonadati</taxon>
        <taxon>Pseudomonadota</taxon>
        <taxon>Alphaproteobacteria</taxon>
        <taxon>Hyphomicrobiales</taxon>
        <taxon>Devosiaceae</taxon>
        <taxon>Devosia</taxon>
    </lineage>
</organism>
<accession>A0A087M7E8</accession>
<evidence type="ECO:0000259" key="2">
    <source>
        <dbReference type="Pfam" id="PF13579"/>
    </source>
</evidence>
<dbReference type="Pfam" id="PF00534">
    <property type="entry name" value="Glycos_transf_1"/>
    <property type="match status" value="1"/>
</dbReference>
<dbReference type="SUPFAM" id="SSF53756">
    <property type="entry name" value="UDP-Glycosyltransferase/glycogen phosphorylase"/>
    <property type="match status" value="1"/>
</dbReference>
<evidence type="ECO:0000313" key="3">
    <source>
        <dbReference type="EMBL" id="KFL32801.1"/>
    </source>
</evidence>
<dbReference type="STRING" id="46914.JP75_01235"/>
<proteinExistence type="predicted"/>
<feature type="domain" description="Glycosyltransferase subfamily 4-like N-terminal" evidence="2">
    <location>
        <begin position="16"/>
        <end position="202"/>
    </location>
</feature>
<dbReference type="AlphaFoldDB" id="A0A087M7E8"/>
<dbReference type="PANTHER" id="PTHR45947">
    <property type="entry name" value="SULFOQUINOVOSYL TRANSFERASE SQD2"/>
    <property type="match status" value="1"/>
</dbReference>
<dbReference type="PANTHER" id="PTHR45947:SF3">
    <property type="entry name" value="SULFOQUINOVOSYL TRANSFERASE SQD2"/>
    <property type="match status" value="1"/>
</dbReference>
<gene>
    <name evidence="3" type="ORF">JP75_01235</name>
</gene>
<reference evidence="3 4" key="1">
    <citation type="submission" date="2014-08" db="EMBL/GenBank/DDBJ databases">
        <authorList>
            <person name="Hassan Y.I."/>
            <person name="Lepp D."/>
            <person name="Zhou T."/>
        </authorList>
    </citation>
    <scope>NUCLEOTIDE SEQUENCE [LARGE SCALE GENOMIC DNA]</scope>
    <source>
        <strain evidence="3 4">IFO13584</strain>
    </source>
</reference>
<sequence>MKILLLGLNYAPELIGTGPYTTGLVEALAERGHEVRAVVGQPYYPEWRPRPGHRGWSRKDLGRARIYRVPHFIPSYPSGALRLLHQASFALAATPIMLVDAMLWRPDRVIAIAPSLLAAPLALLASRLSGASAWLHLQDFELEAALATGLVSNNRTIIKLLAGAERAILRGFDRVSSISPAMCRRLVEKGVSSERVAEHRNWGDLGKVVPLVRPSAFRQKWNITTPHVALYSGALGRKQGLDLVIAAARGLSRREDITFVICGNGPYRAELEAMAGDLGNVRFFDLQPREELGELLGLATMHLLPQIAGAADLVLPSKLANILASGRPVIATAAKGTGIFEEIEGCGLAVEPGDAAALSAAIGRLCDDPALAENFGAAARRRAERRWHRETVLAHFVGAIEAADGSRSLAPVAESQHQ</sequence>
<dbReference type="RefSeq" id="WP_035077964.1">
    <property type="nucleotide sequence ID" value="NZ_JQGC01000001.1"/>
</dbReference>
<dbReference type="InterPro" id="IPR050194">
    <property type="entry name" value="Glycosyltransferase_grp1"/>
</dbReference>
<evidence type="ECO:0008006" key="5">
    <source>
        <dbReference type="Google" id="ProtNLM"/>
    </source>
</evidence>